<evidence type="ECO:0000313" key="3">
    <source>
        <dbReference type="EMBL" id="CRP76789.1"/>
    </source>
</evidence>
<reference evidence="4 6" key="4">
    <citation type="submission" date="2018-08" db="EMBL/GenBank/DDBJ databases">
        <title>Recombination of ecologically and evolutionarily significant loci maintains genetic cohesion in the Pseudomonas syringae species complex.</title>
        <authorList>
            <person name="Dillon M."/>
            <person name="Thakur S."/>
            <person name="Almeida R.N.D."/>
            <person name="Weir B.S."/>
            <person name="Guttman D.S."/>
        </authorList>
    </citation>
    <scope>NUCLEOTIDE SEQUENCE [LARGE SCALE GENOMIC DNA]</scope>
    <source>
        <strain evidence="4 6">ICMP 7846</strain>
    </source>
</reference>
<dbReference type="EMBL" id="RBSQ01001148">
    <property type="protein sequence ID" value="RMS47356.1"/>
    <property type="molecule type" value="Genomic_DNA"/>
</dbReference>
<proteinExistence type="predicted"/>
<dbReference type="EMBL" id="KT454971">
    <property type="protein sequence ID" value="ALI59207.1"/>
    <property type="molecule type" value="Genomic_DNA"/>
</dbReference>
<keyword evidence="1" id="KW-0472">Membrane</keyword>
<accession>A0A0C7CYD5</accession>
<evidence type="ECO:0000313" key="6">
    <source>
        <dbReference type="Proteomes" id="UP000270834"/>
    </source>
</evidence>
<dbReference type="Proteomes" id="UP000045039">
    <property type="component" value="Unassembled WGS sequence"/>
</dbReference>
<dbReference type="NCBIfam" id="TIGR02532">
    <property type="entry name" value="IV_pilin_GFxxxE"/>
    <property type="match status" value="1"/>
</dbReference>
<reference evidence="5" key="2">
    <citation type="submission" date="2015-06" db="EMBL/GenBank/DDBJ databases">
        <authorList>
            <person name="Radhakrishnan Rajesh"/>
            <person name="Underwood Anthony"/>
            <person name="Al-Shahib Ali"/>
        </authorList>
    </citation>
    <scope>NUCLEOTIDE SEQUENCE [LARGE SCALE GENOMIC DNA]</scope>
    <source>
        <strain evidence="5">P19_London_7_VIM_2_05_10</strain>
    </source>
</reference>
<sequence length="145" mass="15727">MGSPVGKAWMPMSVTRPNVDQAAFTLLELLVVLVIVGAIAAVALPGLVRMQETWARRTALDDLFNQLQTLGYRVRSDGRELLIGESGAVPEQLLRLPDGWTVTARPPIRYMANGVCLGGKLQVHHGRATHTLLLQPPLCAPGTIR</sequence>
<dbReference type="Proteomes" id="UP000270834">
    <property type="component" value="Unassembled WGS sequence"/>
</dbReference>
<dbReference type="SUPFAM" id="SSF54523">
    <property type="entry name" value="Pili subunits"/>
    <property type="match status" value="1"/>
</dbReference>
<evidence type="ECO:0000313" key="2">
    <source>
        <dbReference type="EMBL" id="ALI59207.1"/>
    </source>
</evidence>
<organism evidence="4 6">
    <name type="scientific">Pseudomonas aeruginosa</name>
    <dbReference type="NCBI Taxonomy" id="287"/>
    <lineage>
        <taxon>Bacteria</taxon>
        <taxon>Pseudomonadati</taxon>
        <taxon>Pseudomonadota</taxon>
        <taxon>Gammaproteobacteria</taxon>
        <taxon>Pseudomonadales</taxon>
        <taxon>Pseudomonadaceae</taxon>
        <taxon>Pseudomonas</taxon>
    </lineage>
</organism>
<keyword evidence="1" id="KW-1133">Transmembrane helix</keyword>
<dbReference type="PATRIC" id="fig|287.1485.peg.2847"/>
<evidence type="ECO:0000313" key="4">
    <source>
        <dbReference type="EMBL" id="RMS47356.1"/>
    </source>
</evidence>
<reference evidence="2" key="3">
    <citation type="submission" date="2015-08" db="EMBL/GenBank/DDBJ databases">
        <title>Pseudomonas aeruginosa strain CCBH4851 chromosome region.</title>
        <authorList>
            <person name="Silveira M.C."/>
            <person name="Carvalho-Assef A.P.D."/>
            <person name="Albano R.M."/>
        </authorList>
    </citation>
    <scope>NUCLEOTIDE SEQUENCE</scope>
    <source>
        <strain evidence="2">CCBH4851</strain>
    </source>
</reference>
<dbReference type="EMBL" id="CVVU01000242">
    <property type="protein sequence ID" value="CRP76789.1"/>
    <property type="molecule type" value="Genomic_DNA"/>
</dbReference>
<evidence type="ECO:0000313" key="5">
    <source>
        <dbReference type="Proteomes" id="UP000045039"/>
    </source>
</evidence>
<feature type="transmembrane region" description="Helical" evidence="1">
    <location>
        <begin position="22"/>
        <end position="48"/>
    </location>
</feature>
<dbReference type="InterPro" id="IPR045584">
    <property type="entry name" value="Pilin-like"/>
</dbReference>
<dbReference type="InterPro" id="IPR012902">
    <property type="entry name" value="N_methyl_site"/>
</dbReference>
<protein>
    <submittedName>
        <fullName evidence="4">Uncharacterized protein</fullName>
    </submittedName>
</protein>
<name>A0A0C7CYD5_PSEAI</name>
<dbReference type="Gene3D" id="3.30.700.10">
    <property type="entry name" value="Glycoprotein, Type 4 Pilin"/>
    <property type="match status" value="1"/>
</dbReference>
<reference evidence="3" key="1">
    <citation type="submission" date="2015-06" db="EMBL/GenBank/DDBJ databases">
        <authorList>
            <person name="Radhakrishnan R."/>
            <person name="Underwood A."/>
            <person name="Al-Shahib A."/>
        </authorList>
    </citation>
    <scope>NUCLEOTIDE SEQUENCE</scope>
    <source>
        <strain evidence="3">P19_London_7_VIM_2_05_10</strain>
    </source>
</reference>
<gene>
    <name evidence="4" type="ORF">ALP65_01113</name>
    <name evidence="2" type="ORF">CCBH4851_00506</name>
    <name evidence="3" type="ORF">PAERUG_P19_London_7_VIM_2_05_10_05492</name>
</gene>
<evidence type="ECO:0000256" key="1">
    <source>
        <dbReference type="SAM" id="Phobius"/>
    </source>
</evidence>
<dbReference type="Pfam" id="PF07963">
    <property type="entry name" value="N_methyl"/>
    <property type="match status" value="1"/>
</dbReference>
<keyword evidence="1" id="KW-0812">Transmembrane</keyword>
<dbReference type="AlphaFoldDB" id="A0A0C7CYD5"/>